<dbReference type="AlphaFoldDB" id="A0A6M5YM94"/>
<evidence type="ECO:0000313" key="2">
    <source>
        <dbReference type="EMBL" id="QJW94470.1"/>
    </source>
</evidence>
<reference evidence="3" key="1">
    <citation type="submission" date="2020-05" db="EMBL/GenBank/DDBJ databases">
        <title>Frigoriglobus tundricola gen. nov., sp. nov., a psychrotolerant cellulolytic planctomycete of the family Gemmataceae with two divergent copies of 16S rRNA gene.</title>
        <authorList>
            <person name="Kulichevskaya I.S."/>
            <person name="Ivanova A.A."/>
            <person name="Naumoff D.G."/>
            <person name="Beletsky A.V."/>
            <person name="Rijpstra W.I.C."/>
            <person name="Sinninghe Damste J.S."/>
            <person name="Mardanov A.V."/>
            <person name="Ravin N.V."/>
            <person name="Dedysh S.N."/>
        </authorList>
    </citation>
    <scope>NUCLEOTIDE SEQUENCE [LARGE SCALE GENOMIC DNA]</scope>
    <source>
        <strain evidence="3">PL17</strain>
    </source>
</reference>
<proteinExistence type="predicted"/>
<name>A0A6M5YM94_9BACT</name>
<dbReference type="EMBL" id="CP053452">
    <property type="protein sequence ID" value="QJW94470.1"/>
    <property type="molecule type" value="Genomic_DNA"/>
</dbReference>
<dbReference type="PIRSF" id="PIRSF021700">
    <property type="entry name" value="3_dmu_93_MTrfase"/>
    <property type="match status" value="1"/>
</dbReference>
<dbReference type="InterPro" id="IPR029068">
    <property type="entry name" value="Glyas_Bleomycin-R_OHBP_Dase"/>
</dbReference>
<organism evidence="2 3">
    <name type="scientific">Frigoriglobus tundricola</name>
    <dbReference type="NCBI Taxonomy" id="2774151"/>
    <lineage>
        <taxon>Bacteria</taxon>
        <taxon>Pseudomonadati</taxon>
        <taxon>Planctomycetota</taxon>
        <taxon>Planctomycetia</taxon>
        <taxon>Gemmatales</taxon>
        <taxon>Gemmataceae</taxon>
        <taxon>Frigoriglobus</taxon>
    </lineage>
</organism>
<sequence length="130" mass="13952">MPRSVATQLMFDGRAEEAMTLYVAVFNGSVTSIEKYGAGERGPEGTVKRAEFTLGGHRLACIDSPIPHAFTFTPSASLFVECGDAAEFDAAFETLSAGGAVLMPPGNYSFSTKFVWLSDRFGVSWQLNLA</sequence>
<dbReference type="InterPro" id="IPR009725">
    <property type="entry name" value="3_dmu_93_MTrfase"/>
</dbReference>
<dbReference type="SUPFAM" id="SSF54593">
    <property type="entry name" value="Glyoxalase/Bleomycin resistance protein/Dihydroxybiphenyl dioxygenase"/>
    <property type="match status" value="1"/>
</dbReference>
<dbReference type="CDD" id="cd06588">
    <property type="entry name" value="PhnB_like"/>
    <property type="match status" value="1"/>
</dbReference>
<evidence type="ECO:0000313" key="3">
    <source>
        <dbReference type="Proteomes" id="UP000503447"/>
    </source>
</evidence>
<accession>A0A6M5YM94</accession>
<evidence type="ECO:0000259" key="1">
    <source>
        <dbReference type="Pfam" id="PF06983"/>
    </source>
</evidence>
<dbReference type="KEGG" id="ftj:FTUN_1990"/>
<dbReference type="Gene3D" id="3.30.720.100">
    <property type="match status" value="1"/>
</dbReference>
<dbReference type="PANTHER" id="PTHR33990">
    <property type="entry name" value="PROTEIN YJDN-RELATED"/>
    <property type="match status" value="1"/>
</dbReference>
<keyword evidence="3" id="KW-1185">Reference proteome</keyword>
<dbReference type="Proteomes" id="UP000503447">
    <property type="component" value="Chromosome"/>
</dbReference>
<feature type="domain" description="PhnB-like" evidence="1">
    <location>
        <begin position="5"/>
        <end position="127"/>
    </location>
</feature>
<dbReference type="Gene3D" id="3.30.720.110">
    <property type="match status" value="1"/>
</dbReference>
<dbReference type="Pfam" id="PF06983">
    <property type="entry name" value="3-dmu-9_3-mt"/>
    <property type="match status" value="1"/>
</dbReference>
<protein>
    <submittedName>
        <fullName evidence="2">VOC family protein</fullName>
    </submittedName>
</protein>
<dbReference type="PANTHER" id="PTHR33990:SF4">
    <property type="entry name" value="PHNB-LIKE DOMAIN-CONTAINING PROTEIN"/>
    <property type="match status" value="1"/>
</dbReference>
<dbReference type="InterPro" id="IPR028973">
    <property type="entry name" value="PhnB-like"/>
</dbReference>
<gene>
    <name evidence="2" type="ORF">FTUN_1990</name>
</gene>
<dbReference type="RefSeq" id="WP_171470460.1">
    <property type="nucleotide sequence ID" value="NZ_CP053452.2"/>
</dbReference>